<proteinExistence type="predicted"/>
<dbReference type="RefSeq" id="WP_078273430.1">
    <property type="nucleotide sequence ID" value="NZ_CP030241.1"/>
</dbReference>
<keyword evidence="5" id="KW-1185">Reference proteome</keyword>
<organism evidence="3 4">
    <name type="scientific">Moraxella bovis</name>
    <dbReference type="NCBI Taxonomy" id="476"/>
    <lineage>
        <taxon>Bacteria</taxon>
        <taxon>Pseudomonadati</taxon>
        <taxon>Pseudomonadota</taxon>
        <taxon>Gammaproteobacteria</taxon>
        <taxon>Moraxellales</taxon>
        <taxon>Moraxellaceae</taxon>
        <taxon>Moraxella</taxon>
    </lineage>
</organism>
<gene>
    <name evidence="2" type="ORF">LP092_11980</name>
    <name evidence="3" type="ORF">LP129_03040</name>
</gene>
<evidence type="ECO:0000256" key="1">
    <source>
        <dbReference type="SAM" id="SignalP"/>
    </source>
</evidence>
<dbReference type="EMBL" id="CP087830">
    <property type="protein sequence ID" value="UZA02660.1"/>
    <property type="molecule type" value="Genomic_DNA"/>
</dbReference>
<dbReference type="Proteomes" id="UP001163632">
    <property type="component" value="Chromosome"/>
</dbReference>
<accession>A0AAQ2T3D7</accession>
<reference evidence="3 4" key="1">
    <citation type="journal article" date="2022" name="BMC Microbiol.">
        <title>Whole genome sequencing of Moraxella bovis strains from North America reveals two genotypes with different genetic determinants.</title>
        <authorList>
            <person name="Wynn E.L."/>
            <person name="Hille M.M."/>
            <person name="Loy J.D."/>
            <person name="Schuller G."/>
            <person name="Kuhn K.L."/>
            <person name="Dickey A.M."/>
            <person name="Bono J.L."/>
            <person name="Clawson M.L."/>
        </authorList>
    </citation>
    <scope>NUCLEOTIDE SEQUENCE [LARGE SCALE GENOMIC DNA]</scope>
    <source>
        <strain evidence="2">SAM102599</strain>
        <strain evidence="3 4">SAM57978</strain>
    </source>
</reference>
<feature type="signal peptide" evidence="1">
    <location>
        <begin position="1"/>
        <end position="22"/>
    </location>
</feature>
<dbReference type="EMBL" id="CP087781">
    <property type="protein sequence ID" value="UZA52143.1"/>
    <property type="molecule type" value="Genomic_DNA"/>
</dbReference>
<dbReference type="PROSITE" id="PS51257">
    <property type="entry name" value="PROKAR_LIPOPROTEIN"/>
    <property type="match status" value="1"/>
</dbReference>
<dbReference type="GeneID" id="77187737"/>
<name>A0AAQ2T3D7_MORBO</name>
<feature type="chain" id="PRO_5042989230" description="Lipoprotein" evidence="1">
    <location>
        <begin position="23"/>
        <end position="93"/>
    </location>
</feature>
<dbReference type="AlphaFoldDB" id="A0AAQ2T3D7"/>
<protein>
    <recommendedName>
        <fullName evidence="6">Lipoprotein</fullName>
    </recommendedName>
</protein>
<keyword evidence="1" id="KW-0732">Signal</keyword>
<evidence type="ECO:0000313" key="2">
    <source>
        <dbReference type="EMBL" id="UZA02660.1"/>
    </source>
</evidence>
<evidence type="ECO:0000313" key="5">
    <source>
        <dbReference type="Proteomes" id="UP001163632"/>
    </source>
</evidence>
<dbReference type="Proteomes" id="UP001163283">
    <property type="component" value="Chromosome"/>
</dbReference>
<sequence>MKKFKTTTIALTFSALALALSACQITPSSQTTTQSANTAIDQAIRANSKASTQHTKQMATANKLNHISYANVAYDNINERQKNGHLFTQKSSG</sequence>
<evidence type="ECO:0008006" key="6">
    <source>
        <dbReference type="Google" id="ProtNLM"/>
    </source>
</evidence>
<evidence type="ECO:0000313" key="3">
    <source>
        <dbReference type="EMBL" id="UZA52143.1"/>
    </source>
</evidence>
<evidence type="ECO:0000313" key="4">
    <source>
        <dbReference type="Proteomes" id="UP001163283"/>
    </source>
</evidence>